<evidence type="ECO:0000256" key="3">
    <source>
        <dbReference type="ARBA" id="ARBA00015571"/>
    </source>
</evidence>
<evidence type="ECO:0000256" key="2">
    <source>
        <dbReference type="ARBA" id="ARBA00005944"/>
    </source>
</evidence>
<dbReference type="GO" id="GO:0005254">
    <property type="term" value="F:chloride channel activity"/>
    <property type="evidence" value="ECO:0007669"/>
    <property type="project" value="TreeGrafter"/>
</dbReference>
<keyword evidence="9" id="KW-1185">Reference proteome</keyword>
<dbReference type="AlphaFoldDB" id="A0A673BGT3"/>
<evidence type="ECO:0000256" key="5">
    <source>
        <dbReference type="ARBA" id="ARBA00022989"/>
    </source>
</evidence>
<evidence type="ECO:0000256" key="1">
    <source>
        <dbReference type="ARBA" id="ARBA00004141"/>
    </source>
</evidence>
<reference evidence="8" key="1">
    <citation type="submission" date="2019-06" db="EMBL/GenBank/DDBJ databases">
        <authorList>
            <consortium name="Wellcome Sanger Institute Data Sharing"/>
        </authorList>
    </citation>
    <scope>NUCLEOTIDE SEQUENCE [LARGE SCALE GENOMIC DNA]</scope>
</reference>
<evidence type="ECO:0000256" key="6">
    <source>
        <dbReference type="ARBA" id="ARBA00023136"/>
    </source>
</evidence>
<name>A0A673BGT3_9TELE</name>
<evidence type="ECO:0000256" key="4">
    <source>
        <dbReference type="ARBA" id="ARBA00022692"/>
    </source>
</evidence>
<evidence type="ECO:0000256" key="7">
    <source>
        <dbReference type="SAM" id="Phobius"/>
    </source>
</evidence>
<proteinExistence type="inferred from homology"/>
<sequence>MTTTAAQVDDEWVDPYDMLNYDPSTRAMRTSAEPTFHPVFERFLRRLLREMETVGLPSDSADAYYDATIKVSKQTMTELWTVLEDKEIRTSGPLDEALSEILVDLPQQDCRAGEGWFKDTVGVDVDTVLKMLLCVLLIVAIIYTPLWSTVSWFCQFRRLFTLSFCISIGWNWLYLYKVKRNGFSFHSSFTASILIQKCL</sequence>
<dbReference type="PANTHER" id="PTHR34093:SF1">
    <property type="entry name" value="CHLORIDE CHANNEL CLIC-LIKE PROTEIN 1"/>
    <property type="match status" value="1"/>
</dbReference>
<dbReference type="Pfam" id="PF05934">
    <property type="entry name" value="MCLC"/>
    <property type="match status" value="1"/>
</dbReference>
<feature type="transmembrane region" description="Helical" evidence="7">
    <location>
        <begin position="159"/>
        <end position="176"/>
    </location>
</feature>
<dbReference type="InParanoid" id="A0A673BGT3"/>
<dbReference type="Proteomes" id="UP000472271">
    <property type="component" value="Chromosome 12"/>
</dbReference>
<keyword evidence="6 7" id="KW-0472">Membrane</keyword>
<dbReference type="InterPro" id="IPR009231">
    <property type="entry name" value="Chloride_chnl_CLIC-like"/>
</dbReference>
<keyword evidence="5 7" id="KW-1133">Transmembrane helix</keyword>
<reference evidence="8" key="3">
    <citation type="submission" date="2025-09" db="UniProtKB">
        <authorList>
            <consortium name="Ensembl"/>
        </authorList>
    </citation>
    <scope>IDENTIFICATION</scope>
</reference>
<comment type="subcellular location">
    <subcellularLocation>
        <location evidence="1">Membrane</location>
        <topology evidence="1">Multi-pass membrane protein</topology>
    </subcellularLocation>
</comment>
<evidence type="ECO:0000313" key="8">
    <source>
        <dbReference type="Ensembl" id="ENSSORP00005039543.1"/>
    </source>
</evidence>
<accession>A0A673BGT3</accession>
<dbReference type="PANTHER" id="PTHR34093">
    <property type="entry name" value="CHLORIDE CHANNEL CLIC-LIKE PROTEIN 1"/>
    <property type="match status" value="1"/>
</dbReference>
<keyword evidence="4 7" id="KW-0812">Transmembrane</keyword>
<protein>
    <recommendedName>
        <fullName evidence="3">Chloride channel CLIC-like protein 1</fullName>
    </recommendedName>
</protein>
<feature type="transmembrane region" description="Helical" evidence="7">
    <location>
        <begin position="128"/>
        <end position="147"/>
    </location>
</feature>
<dbReference type="GO" id="GO:0016020">
    <property type="term" value="C:membrane"/>
    <property type="evidence" value="ECO:0007669"/>
    <property type="project" value="UniProtKB-SubCell"/>
</dbReference>
<organism evidence="8 9">
    <name type="scientific">Sphaeramia orbicularis</name>
    <name type="common">orbiculate cardinalfish</name>
    <dbReference type="NCBI Taxonomy" id="375764"/>
    <lineage>
        <taxon>Eukaryota</taxon>
        <taxon>Metazoa</taxon>
        <taxon>Chordata</taxon>
        <taxon>Craniata</taxon>
        <taxon>Vertebrata</taxon>
        <taxon>Euteleostomi</taxon>
        <taxon>Actinopterygii</taxon>
        <taxon>Neopterygii</taxon>
        <taxon>Teleostei</taxon>
        <taxon>Neoteleostei</taxon>
        <taxon>Acanthomorphata</taxon>
        <taxon>Gobiaria</taxon>
        <taxon>Kurtiformes</taxon>
        <taxon>Apogonoidei</taxon>
        <taxon>Apogonidae</taxon>
        <taxon>Apogoninae</taxon>
        <taxon>Sphaeramia</taxon>
    </lineage>
</organism>
<dbReference type="GO" id="GO:0005783">
    <property type="term" value="C:endoplasmic reticulum"/>
    <property type="evidence" value="ECO:0007669"/>
    <property type="project" value="TreeGrafter"/>
</dbReference>
<comment type="similarity">
    <text evidence="2">Belongs to the chloride channel MCLC family.</text>
</comment>
<evidence type="ECO:0000313" key="9">
    <source>
        <dbReference type="Proteomes" id="UP000472271"/>
    </source>
</evidence>
<reference evidence="8" key="2">
    <citation type="submission" date="2025-08" db="UniProtKB">
        <authorList>
            <consortium name="Ensembl"/>
        </authorList>
    </citation>
    <scope>IDENTIFICATION</scope>
</reference>
<dbReference type="Ensembl" id="ENSSORT00005040553.1">
    <property type="protein sequence ID" value="ENSSORP00005039543.1"/>
    <property type="gene ID" value="ENSSORG00005018443.1"/>
</dbReference>